<dbReference type="Proteomes" id="UP000503011">
    <property type="component" value="Chromosome"/>
</dbReference>
<reference evidence="1 2" key="1">
    <citation type="submission" date="2020-03" db="EMBL/GenBank/DDBJ databases">
        <title>Whole genome shotgun sequence of Phytohabitans suffuscus NBRC 105367.</title>
        <authorList>
            <person name="Komaki H."/>
            <person name="Tamura T."/>
        </authorList>
    </citation>
    <scope>NUCLEOTIDE SEQUENCE [LARGE SCALE GENOMIC DNA]</scope>
    <source>
        <strain evidence="1 2">NBRC 105367</strain>
    </source>
</reference>
<dbReference type="EMBL" id="AP022871">
    <property type="protein sequence ID" value="BCB83130.1"/>
    <property type="molecule type" value="Genomic_DNA"/>
</dbReference>
<proteinExistence type="predicted"/>
<gene>
    <name evidence="1" type="ORF">Psuf_004430</name>
</gene>
<keyword evidence="2" id="KW-1185">Reference proteome</keyword>
<dbReference type="AlphaFoldDB" id="A0A6F8YAQ4"/>
<evidence type="ECO:0000313" key="1">
    <source>
        <dbReference type="EMBL" id="BCB83130.1"/>
    </source>
</evidence>
<accession>A0A6F8YAQ4</accession>
<name>A0A6F8YAQ4_9ACTN</name>
<dbReference type="KEGG" id="psuu:Psuf_004430"/>
<protein>
    <submittedName>
        <fullName evidence="1">Uncharacterized protein</fullName>
    </submittedName>
</protein>
<evidence type="ECO:0000313" key="2">
    <source>
        <dbReference type="Proteomes" id="UP000503011"/>
    </source>
</evidence>
<reference evidence="1 2" key="2">
    <citation type="submission" date="2020-03" db="EMBL/GenBank/DDBJ databases">
        <authorList>
            <person name="Ichikawa N."/>
            <person name="Kimura A."/>
            <person name="Kitahashi Y."/>
            <person name="Uohara A."/>
        </authorList>
    </citation>
    <scope>NUCLEOTIDE SEQUENCE [LARGE SCALE GENOMIC DNA]</scope>
    <source>
        <strain evidence="1 2">NBRC 105367</strain>
    </source>
</reference>
<organism evidence="1 2">
    <name type="scientific">Phytohabitans suffuscus</name>
    <dbReference type="NCBI Taxonomy" id="624315"/>
    <lineage>
        <taxon>Bacteria</taxon>
        <taxon>Bacillati</taxon>
        <taxon>Actinomycetota</taxon>
        <taxon>Actinomycetes</taxon>
        <taxon>Micromonosporales</taxon>
        <taxon>Micromonosporaceae</taxon>
    </lineage>
</organism>
<sequence length="166" mass="18513">MAEPRSAGAMGTEFPYELGTMCYIEVAADGAVSQGADRAAYQRALAGQSRLFAVWPGNYRSDLFAIDDLDQYARGMGWVHDETRTGLADHEHQVRWQIGEFERNPNGTYISVDLWLDCGCTIRDLRAFAEQMRQQRGWDVATSGGYSGVGPRFTVRARRRSLGPQA</sequence>